<dbReference type="SUPFAM" id="SSF53633">
    <property type="entry name" value="Carbamate kinase-like"/>
    <property type="match status" value="1"/>
</dbReference>
<evidence type="ECO:0000256" key="5">
    <source>
        <dbReference type="ARBA" id="ARBA00022741"/>
    </source>
</evidence>
<comment type="catalytic activity">
    <reaction evidence="8">
        <text>L-glutamate + ATP = L-glutamyl 5-phosphate + ADP</text>
        <dbReference type="Rhea" id="RHEA:14877"/>
        <dbReference type="ChEBI" id="CHEBI:29985"/>
        <dbReference type="ChEBI" id="CHEBI:30616"/>
        <dbReference type="ChEBI" id="CHEBI:58274"/>
        <dbReference type="ChEBI" id="CHEBI:456216"/>
        <dbReference type="EC" id="2.7.2.11"/>
    </reaction>
</comment>
<keyword evidence="2 8" id="KW-0028">Amino-acid biosynthesis</keyword>
<protein>
    <recommendedName>
        <fullName evidence="8">Glutamate 5-kinase</fullName>
        <ecNumber evidence="8">2.7.2.11</ecNumber>
    </recommendedName>
    <alternativeName>
        <fullName evidence="8">Gamma-glutamyl kinase</fullName>
        <shortName evidence="8">GK</shortName>
    </alternativeName>
</protein>
<evidence type="ECO:0000256" key="7">
    <source>
        <dbReference type="ARBA" id="ARBA00022840"/>
    </source>
</evidence>
<comment type="caution">
    <text evidence="10">The sequence shown here is derived from an EMBL/GenBank/DDBJ whole genome shotgun (WGS) entry which is preliminary data.</text>
</comment>
<comment type="subcellular location">
    <subcellularLocation>
        <location evidence="8">Cytoplasm</location>
    </subcellularLocation>
</comment>
<dbReference type="AlphaFoldDB" id="A0A2S9T9Z9"/>
<dbReference type="InterPro" id="IPR041739">
    <property type="entry name" value="G5K_ProB"/>
</dbReference>
<dbReference type="FunFam" id="3.40.1160.10:FF:000006">
    <property type="entry name" value="Glutamate 5-kinase"/>
    <property type="match status" value="1"/>
</dbReference>
<dbReference type="Pfam" id="PF00696">
    <property type="entry name" value="AA_kinase"/>
    <property type="match status" value="1"/>
</dbReference>
<reference evidence="10 11" key="1">
    <citation type="submission" date="2017-09" db="EMBL/GenBank/DDBJ databases">
        <title>Reassesment of A. cryaerophilus.</title>
        <authorList>
            <person name="Perez-Cataluna A."/>
            <person name="Collado L."/>
            <person name="Salgado O."/>
            <person name="Lefinanco V."/>
            <person name="Figueras M.J."/>
        </authorList>
    </citation>
    <scope>NUCLEOTIDE SEQUENCE [LARGE SCALE GENOMIC DNA]</scope>
    <source>
        <strain evidence="10 11">LMG 10210</strain>
    </source>
</reference>
<feature type="binding site" evidence="8">
    <location>
        <begin position="205"/>
        <end position="211"/>
    </location>
    <ligand>
        <name>ATP</name>
        <dbReference type="ChEBI" id="CHEBI:30616"/>
    </ligand>
</feature>
<feature type="binding site" evidence="8">
    <location>
        <position position="132"/>
    </location>
    <ligand>
        <name>substrate</name>
    </ligand>
</feature>
<evidence type="ECO:0000313" key="10">
    <source>
        <dbReference type="EMBL" id="PRM95655.1"/>
    </source>
</evidence>
<dbReference type="PIRSF" id="PIRSF000729">
    <property type="entry name" value="GK"/>
    <property type="match status" value="1"/>
</dbReference>
<dbReference type="HAMAP" id="MF_00456">
    <property type="entry name" value="ProB"/>
    <property type="match status" value="1"/>
</dbReference>
<gene>
    <name evidence="8 10" type="primary">proB</name>
    <name evidence="10" type="ORF">CJ673_01890</name>
</gene>
<dbReference type="GO" id="GO:0005829">
    <property type="term" value="C:cytosol"/>
    <property type="evidence" value="ECO:0007669"/>
    <property type="project" value="TreeGrafter"/>
</dbReference>
<dbReference type="InterPro" id="IPR019797">
    <property type="entry name" value="Glutamate_5-kinase_CS"/>
</dbReference>
<evidence type="ECO:0000256" key="4">
    <source>
        <dbReference type="ARBA" id="ARBA00022679"/>
    </source>
</evidence>
<dbReference type="GO" id="GO:0005524">
    <property type="term" value="F:ATP binding"/>
    <property type="evidence" value="ECO:0007669"/>
    <property type="project" value="UniProtKB-KW"/>
</dbReference>
<dbReference type="NCBIfam" id="TIGR01027">
    <property type="entry name" value="proB"/>
    <property type="match status" value="1"/>
</dbReference>
<dbReference type="GO" id="GO:0055129">
    <property type="term" value="P:L-proline biosynthetic process"/>
    <property type="evidence" value="ECO:0007669"/>
    <property type="project" value="UniProtKB-UniRule"/>
</dbReference>
<evidence type="ECO:0000259" key="9">
    <source>
        <dbReference type="Pfam" id="PF00696"/>
    </source>
</evidence>
<evidence type="ECO:0000256" key="6">
    <source>
        <dbReference type="ARBA" id="ARBA00022777"/>
    </source>
</evidence>
<evidence type="ECO:0000313" key="11">
    <source>
        <dbReference type="Proteomes" id="UP000238281"/>
    </source>
</evidence>
<dbReference type="InterPro" id="IPR001057">
    <property type="entry name" value="Glu/AcGlu_kinase"/>
</dbReference>
<dbReference type="InterPro" id="IPR001048">
    <property type="entry name" value="Asp/Glu/Uridylate_kinase"/>
</dbReference>
<comment type="similarity">
    <text evidence="8">Belongs to the glutamate 5-kinase family.</text>
</comment>
<dbReference type="Gene3D" id="3.40.1160.10">
    <property type="entry name" value="Acetylglutamate kinase-like"/>
    <property type="match status" value="1"/>
</dbReference>
<keyword evidence="6 8" id="KW-0418">Kinase</keyword>
<dbReference type="EMBL" id="NXGE01000001">
    <property type="protein sequence ID" value="PRM95655.1"/>
    <property type="molecule type" value="Genomic_DNA"/>
</dbReference>
<dbReference type="CDD" id="cd04242">
    <property type="entry name" value="AAK_G5K_ProB"/>
    <property type="match status" value="1"/>
</dbReference>
<dbReference type="InterPro" id="IPR036393">
    <property type="entry name" value="AceGlu_kinase-like_sf"/>
</dbReference>
<accession>A0A2S9T9Z9</accession>
<sequence>MKRLVIKVGTAVLTQGEELALQRMKNLVKLISILKNDKNLEVILVSSGAVGAGYTELKLDKTILANKQTLAAIGQPKLMKTYQEMFEEFGITVAQMLFIADDFDSRKRSKNAKNVMEILLQNNVIPIINENDVIATEELIGDNDQLAAYITHYFKADMLVILTDIDGYYDKNPREFSDAKIQKIINEISQDELEKKPSANSKFATGGIVTKLKAADFLMQKEIPMYLTSGFDLTNAYDFLVDNNHKSGTIFKK</sequence>
<dbReference type="EC" id="2.7.2.11" evidence="8"/>
<dbReference type="PRINTS" id="PR00474">
    <property type="entry name" value="GLU5KINASE"/>
</dbReference>
<feature type="binding site" evidence="8">
    <location>
        <begin position="163"/>
        <end position="164"/>
    </location>
    <ligand>
        <name>ATP</name>
        <dbReference type="ChEBI" id="CHEBI:30616"/>
    </ligand>
</feature>
<keyword evidence="1 8" id="KW-0963">Cytoplasm</keyword>
<keyword evidence="3 8" id="KW-0641">Proline biosynthesis</keyword>
<dbReference type="Proteomes" id="UP000238281">
    <property type="component" value="Unassembled WGS sequence"/>
</dbReference>
<name>A0A2S9T9Z9_9BACT</name>
<dbReference type="PANTHER" id="PTHR43654">
    <property type="entry name" value="GLUTAMATE 5-KINASE"/>
    <property type="match status" value="1"/>
</dbReference>
<dbReference type="InterPro" id="IPR005715">
    <property type="entry name" value="Glu_5kinase/COase_Synthase"/>
</dbReference>
<comment type="function">
    <text evidence="8">Catalyzes the transfer of a phosphate group to glutamate to form L-glutamate 5-phosphate.</text>
</comment>
<dbReference type="UniPathway" id="UPA00098">
    <property type="reaction ID" value="UER00359"/>
</dbReference>
<dbReference type="RefSeq" id="WP_105914652.1">
    <property type="nucleotide sequence ID" value="NZ_JAMXEK010000001.1"/>
</dbReference>
<dbReference type="STRING" id="28198.GCA_001572855_01999"/>
<proteinExistence type="inferred from homology"/>
<evidence type="ECO:0000256" key="2">
    <source>
        <dbReference type="ARBA" id="ARBA00022605"/>
    </source>
</evidence>
<feature type="binding site" evidence="8">
    <location>
        <position position="7"/>
    </location>
    <ligand>
        <name>ATP</name>
        <dbReference type="ChEBI" id="CHEBI:30616"/>
    </ligand>
</feature>
<organism evidence="10 11">
    <name type="scientific">Aliarcobacter cryaerophilus</name>
    <dbReference type="NCBI Taxonomy" id="28198"/>
    <lineage>
        <taxon>Bacteria</taxon>
        <taxon>Pseudomonadati</taxon>
        <taxon>Campylobacterota</taxon>
        <taxon>Epsilonproteobacteria</taxon>
        <taxon>Campylobacterales</taxon>
        <taxon>Arcobacteraceae</taxon>
        <taxon>Aliarcobacter</taxon>
    </lineage>
</organism>
<dbReference type="PROSITE" id="PS00902">
    <property type="entry name" value="GLUTAMATE_5_KINASE"/>
    <property type="match status" value="1"/>
</dbReference>
<feature type="binding site" evidence="8">
    <location>
        <position position="47"/>
    </location>
    <ligand>
        <name>substrate</name>
    </ligand>
</feature>
<keyword evidence="5 8" id="KW-0547">Nucleotide-binding</keyword>
<feature type="binding site" evidence="8">
    <location>
        <position position="143"/>
    </location>
    <ligand>
        <name>substrate</name>
    </ligand>
</feature>
<comment type="pathway">
    <text evidence="8">Amino-acid biosynthesis; L-proline biosynthesis; L-glutamate 5-semialdehyde from L-glutamate: step 1/2.</text>
</comment>
<evidence type="ECO:0000256" key="3">
    <source>
        <dbReference type="ARBA" id="ARBA00022650"/>
    </source>
</evidence>
<feature type="domain" description="Aspartate/glutamate/uridylate kinase" evidence="9">
    <location>
        <begin position="2"/>
        <end position="228"/>
    </location>
</feature>
<evidence type="ECO:0000256" key="1">
    <source>
        <dbReference type="ARBA" id="ARBA00022490"/>
    </source>
</evidence>
<keyword evidence="4 8" id="KW-0808">Transferase</keyword>
<dbReference type="InterPro" id="IPR011529">
    <property type="entry name" value="Glu_5kinase"/>
</dbReference>
<evidence type="ECO:0000256" key="8">
    <source>
        <dbReference type="HAMAP-Rule" id="MF_00456"/>
    </source>
</evidence>
<keyword evidence="7 8" id="KW-0067">ATP-binding</keyword>
<dbReference type="PANTHER" id="PTHR43654:SF3">
    <property type="entry name" value="GLUTAMATE 5-KINASE"/>
    <property type="match status" value="1"/>
</dbReference>
<dbReference type="GO" id="GO:0004349">
    <property type="term" value="F:glutamate 5-kinase activity"/>
    <property type="evidence" value="ECO:0007669"/>
    <property type="project" value="UniProtKB-UniRule"/>
</dbReference>